<sequence>MLEIFVVMGLRDSCGGPIQDEQSLKTWCLRHGSVRELRKKSGKDVQRRDCAVGLLSDDYDYRERGIPRVTFIGRMKSEMHHSKARNITNCLFNEGADGTYVLILDNDMKPYPKLFDCGAVVLLLGRRGRRRWRTSVQRRYFVDPDVRGRDCIDSAALARLNAVFCRQAFDSIGGIQYVAAAMGQKKRWAKGGVRILLMQNERDVDPDWRPPRVPTPGLKPSLAFPRKMIFFEAIQARVTGKDKSRASTGAGQKTPWTEIPDVLFFFTLLFSQLVALVRFFEHDYATNLWNYVSAMFCGFFVMSQYYPMVKMSIPEYCGWGHTAATFTANVFGSLLVVYSVVFVQLW</sequence>
<dbReference type="GO" id="GO:0016020">
    <property type="term" value="C:membrane"/>
    <property type="evidence" value="ECO:0007669"/>
    <property type="project" value="UniProtKB-SubCell"/>
</dbReference>
<name>A0AAV0TJH0_HYABA</name>
<feature type="transmembrane region" description="Helical" evidence="5">
    <location>
        <begin position="262"/>
        <end position="281"/>
    </location>
</feature>
<gene>
    <name evidence="6" type="ORF">HBR001_LOCUS2478</name>
</gene>
<evidence type="ECO:0000256" key="1">
    <source>
        <dbReference type="ARBA" id="ARBA00004141"/>
    </source>
</evidence>
<dbReference type="InterPro" id="IPR050321">
    <property type="entry name" value="Glycosyltr_2/OpgH_subfam"/>
</dbReference>
<dbReference type="GO" id="GO:0016757">
    <property type="term" value="F:glycosyltransferase activity"/>
    <property type="evidence" value="ECO:0007669"/>
    <property type="project" value="UniProtKB-KW"/>
</dbReference>
<protein>
    <submittedName>
        <fullName evidence="6">Uncharacterized protein</fullName>
    </submittedName>
</protein>
<keyword evidence="7" id="KW-1185">Reference proteome</keyword>
<dbReference type="AlphaFoldDB" id="A0AAV0TJH0"/>
<dbReference type="PANTHER" id="PTHR43867:SF8">
    <property type="entry name" value="GLYCOSIDE HYDROLASE FAMILY 8"/>
    <property type="match status" value="1"/>
</dbReference>
<keyword evidence="2" id="KW-0328">Glycosyltransferase</keyword>
<evidence type="ECO:0000256" key="4">
    <source>
        <dbReference type="ARBA" id="ARBA00022989"/>
    </source>
</evidence>
<comment type="caution">
    <text evidence="6">The sequence shown here is derived from an EMBL/GenBank/DDBJ whole genome shotgun (WGS) entry which is preliminary data.</text>
</comment>
<keyword evidence="3" id="KW-0808">Transferase</keyword>
<evidence type="ECO:0000256" key="2">
    <source>
        <dbReference type="ARBA" id="ARBA00022676"/>
    </source>
</evidence>
<evidence type="ECO:0000313" key="7">
    <source>
        <dbReference type="Proteomes" id="UP001162031"/>
    </source>
</evidence>
<feature type="transmembrane region" description="Helical" evidence="5">
    <location>
        <begin position="326"/>
        <end position="345"/>
    </location>
</feature>
<organism evidence="6 7">
    <name type="scientific">Hyaloperonospora brassicae</name>
    <name type="common">Brassica downy mildew</name>
    <name type="synonym">Peronospora brassicae</name>
    <dbReference type="NCBI Taxonomy" id="162125"/>
    <lineage>
        <taxon>Eukaryota</taxon>
        <taxon>Sar</taxon>
        <taxon>Stramenopiles</taxon>
        <taxon>Oomycota</taxon>
        <taxon>Peronosporomycetes</taxon>
        <taxon>Peronosporales</taxon>
        <taxon>Peronosporaceae</taxon>
        <taxon>Hyaloperonospora</taxon>
    </lineage>
</organism>
<keyword evidence="4 5" id="KW-1133">Transmembrane helix</keyword>
<dbReference type="PANTHER" id="PTHR43867">
    <property type="entry name" value="CELLULOSE SYNTHASE CATALYTIC SUBUNIT A [UDP-FORMING]"/>
    <property type="match status" value="1"/>
</dbReference>
<evidence type="ECO:0000256" key="5">
    <source>
        <dbReference type="SAM" id="Phobius"/>
    </source>
</evidence>
<comment type="subcellular location">
    <subcellularLocation>
        <location evidence="1">Membrane</location>
        <topology evidence="1">Multi-pass membrane protein</topology>
    </subcellularLocation>
</comment>
<keyword evidence="5" id="KW-0472">Membrane</keyword>
<accession>A0AAV0TJH0</accession>
<proteinExistence type="predicted"/>
<reference evidence="6" key="1">
    <citation type="submission" date="2022-12" db="EMBL/GenBank/DDBJ databases">
        <authorList>
            <person name="Webb A."/>
        </authorList>
    </citation>
    <scope>NUCLEOTIDE SEQUENCE</scope>
    <source>
        <strain evidence="6">Hp1</strain>
    </source>
</reference>
<dbReference type="EMBL" id="CANTFL010000328">
    <property type="protein sequence ID" value="CAI5720825.1"/>
    <property type="molecule type" value="Genomic_DNA"/>
</dbReference>
<keyword evidence="5" id="KW-0812">Transmembrane</keyword>
<evidence type="ECO:0000256" key="3">
    <source>
        <dbReference type="ARBA" id="ARBA00022679"/>
    </source>
</evidence>
<dbReference type="Proteomes" id="UP001162031">
    <property type="component" value="Unassembled WGS sequence"/>
</dbReference>
<feature type="transmembrane region" description="Helical" evidence="5">
    <location>
        <begin position="288"/>
        <end position="306"/>
    </location>
</feature>
<evidence type="ECO:0000313" key="6">
    <source>
        <dbReference type="EMBL" id="CAI5720825.1"/>
    </source>
</evidence>